<dbReference type="Gene3D" id="2.60.40.10">
    <property type="entry name" value="Immunoglobulins"/>
    <property type="match status" value="1"/>
</dbReference>
<feature type="region of interest" description="Disordered" evidence="1">
    <location>
        <begin position="1"/>
        <end position="72"/>
    </location>
</feature>
<dbReference type="Gene3D" id="2.60.40.3050">
    <property type="match status" value="1"/>
</dbReference>
<dbReference type="Pfam" id="PF19403">
    <property type="entry name" value="SpaA_2"/>
    <property type="match status" value="1"/>
</dbReference>
<gene>
    <name evidence="5" type="ORF">PG2011B_1500</name>
</gene>
<evidence type="ECO:0000259" key="3">
    <source>
        <dbReference type="Pfam" id="PF17802"/>
    </source>
</evidence>
<name>A0A8B3RH04_BIFAN</name>
<comment type="caution">
    <text evidence="5">The sequence shown here is derived from an EMBL/GenBank/DDBJ whole genome shotgun (WGS) entry which is preliminary data.</text>
</comment>
<keyword evidence="2" id="KW-0472">Membrane</keyword>
<dbReference type="InterPro" id="IPR041033">
    <property type="entry name" value="SpaA_PFL_dom_1"/>
</dbReference>
<feature type="domain" description="SpaA-like prealbumin fold" evidence="4">
    <location>
        <begin position="589"/>
        <end position="705"/>
    </location>
</feature>
<dbReference type="InterPro" id="IPR045826">
    <property type="entry name" value="SpaA_PFL_dom_2"/>
</dbReference>
<keyword evidence="2" id="KW-0812">Transmembrane</keyword>
<evidence type="ECO:0000259" key="4">
    <source>
        <dbReference type="Pfam" id="PF19403"/>
    </source>
</evidence>
<feature type="domain" description="SpaA-like prealbumin fold" evidence="3">
    <location>
        <begin position="713"/>
        <end position="796"/>
    </location>
</feature>
<evidence type="ECO:0000256" key="2">
    <source>
        <dbReference type="SAM" id="Phobius"/>
    </source>
</evidence>
<dbReference type="EMBL" id="RSCO01000033">
    <property type="protein sequence ID" value="RYM93045.1"/>
    <property type="molecule type" value="Genomic_DNA"/>
</dbReference>
<dbReference type="Pfam" id="PF17802">
    <property type="entry name" value="SpaA"/>
    <property type="match status" value="1"/>
</dbReference>
<evidence type="ECO:0000313" key="6">
    <source>
        <dbReference type="Proteomes" id="UP000293613"/>
    </source>
</evidence>
<evidence type="ECO:0000313" key="5">
    <source>
        <dbReference type="EMBL" id="RYM93045.1"/>
    </source>
</evidence>
<dbReference type="Proteomes" id="UP000293613">
    <property type="component" value="Unassembled WGS sequence"/>
</dbReference>
<sequence length="863" mass="91066">MASASVAAFADDRQPTADAAETGAPAVDETAENNAVENEPAEAEPAVDQIDGAVEEDAEPTSPVQSVPSGEAQLADAVAPLAATSDNCSFADAGSGTYASTICWIDMSNVLPLPAENVSNQEVSVKLLNQFDLTMRLSISSQSPVRANEIPTWNDAEKNAGAYLGNKAYTGIAGKPAIYCTKDTRNFCNSTITIDNIGVKSGDRPVQYSLVIADAEATNMRSADNGTYRETMSWTASSPLRLLNDDALNNAQGSSCTTTTPPDSTTWTCEGNTSDGAYAPMPILAADNPSSMSVRWTTPFIRGRQGIALGVLVSSVAVEGKFEANENRYRASNDDTLQSTIKYQNNIEVGNCPGLNSGGVTTAGSSSNGPYRLLNAKNPKSFTVTDNLSNPSMYVTTMSCTNGVESCGNKVKYIEATGDTPASAELTPAAGDNLKVTFTHTPIVAKISFTKQVEADDPANAENNKERTFTFTGNLATNPNNASIYNQKGAIQQPGRIDVPSATITGKGSQNMALPRHDNTDLTNTFALQKGGEYTFTVQEQVPTDKDQYIKYDDQPRTVTVKVANDGTVTTTNGTGGNTFVNRILAKPKLTLEKTVVNTWAGGNGNTPYAQLPSAWQLKANDTVYSFTGAPTADDQQNQWVQQSETKAQLEPRSYTLSEAKAPKASAYVKGYSAGDWSCTDGTAAVAVTNNVVTLKPGQNVVCSITNTAQPATLTWSKVNLDGDTIGGSEWSLTGTSHTTPLAIGDNKDKGNDEDTAEGALKVSNLKWGEYTLTETKAPDGYITPTGTSAQTKVTVAPTTSTQNSAFAVSAGEIVNHKKVSQLPFTGEQGATPLVWLAVAGGLGALAVLSAVGISAWRRRRML</sequence>
<accession>A0A8B3RH04</accession>
<protein>
    <recommendedName>
        <fullName evidence="7">Cell surface protein</fullName>
    </recommendedName>
</protein>
<feature type="region of interest" description="Disordered" evidence="1">
    <location>
        <begin position="732"/>
        <end position="756"/>
    </location>
</feature>
<reference evidence="5 6" key="1">
    <citation type="journal article" date="2019" name="Appl. Environ. Microbiol.">
        <title>Dissecting the evolutionary development of the Bifidobacterium animalis species through comparative genomics analyses.</title>
        <authorList>
            <person name="Lugli G.A."/>
            <person name="Mancino W."/>
            <person name="Milani C."/>
            <person name="Duranti S."/>
            <person name="Mancabelli L."/>
            <person name="Napoli S."/>
            <person name="Mangifesta M."/>
            <person name="Viappiani A."/>
            <person name="Anzalone R."/>
            <person name="Longhi G."/>
            <person name="van Sinderen D."/>
            <person name="Ventura M."/>
            <person name="Turroni F."/>
        </authorList>
    </citation>
    <scope>NUCLEOTIDE SEQUENCE [LARGE SCALE GENOMIC DNA]</scope>
    <source>
        <strain evidence="5 6">2011B</strain>
    </source>
</reference>
<dbReference type="GO" id="GO:0005975">
    <property type="term" value="P:carbohydrate metabolic process"/>
    <property type="evidence" value="ECO:0007669"/>
    <property type="project" value="UniProtKB-ARBA"/>
</dbReference>
<dbReference type="AlphaFoldDB" id="A0A8B3RH04"/>
<dbReference type="InterPro" id="IPR013783">
    <property type="entry name" value="Ig-like_fold"/>
</dbReference>
<evidence type="ECO:0008006" key="7">
    <source>
        <dbReference type="Google" id="ProtNLM"/>
    </source>
</evidence>
<feature type="compositionally biased region" description="Low complexity" evidence="1">
    <location>
        <begin position="26"/>
        <end position="48"/>
    </location>
</feature>
<proteinExistence type="predicted"/>
<feature type="transmembrane region" description="Helical" evidence="2">
    <location>
        <begin position="834"/>
        <end position="857"/>
    </location>
</feature>
<dbReference type="InterPro" id="IPR038174">
    <property type="entry name" value="Strep_pil_link_sf"/>
</dbReference>
<organism evidence="5 6">
    <name type="scientific">Bifidobacterium animalis subsp. lactis</name>
    <name type="common">Bifidobacterium lactis</name>
    <dbReference type="NCBI Taxonomy" id="302911"/>
    <lineage>
        <taxon>Bacteria</taxon>
        <taxon>Bacillati</taxon>
        <taxon>Actinomycetota</taxon>
        <taxon>Actinomycetes</taxon>
        <taxon>Bifidobacteriales</taxon>
        <taxon>Bifidobacteriaceae</taxon>
        <taxon>Bifidobacterium</taxon>
    </lineage>
</organism>
<evidence type="ECO:0000256" key="1">
    <source>
        <dbReference type="SAM" id="MobiDB-lite"/>
    </source>
</evidence>
<keyword evidence="2" id="KW-1133">Transmembrane helix</keyword>